<feature type="transmembrane region" description="Helical" evidence="6">
    <location>
        <begin position="316"/>
        <end position="334"/>
    </location>
</feature>
<comment type="caution">
    <text evidence="7">The sequence shown here is derived from an EMBL/GenBank/DDBJ whole genome shotgun (WGS) entry which is preliminary data.</text>
</comment>
<feature type="transmembrane region" description="Helical" evidence="6">
    <location>
        <begin position="12"/>
        <end position="30"/>
    </location>
</feature>
<dbReference type="NCBIfam" id="TIGR02210">
    <property type="entry name" value="rodA_shape"/>
    <property type="match status" value="1"/>
</dbReference>
<reference evidence="7" key="1">
    <citation type="journal article" date="2019" name="PLoS Negl. Trop. Dis.">
        <title>Revisiting the worldwide diversity of Leptospira species in the environment.</title>
        <authorList>
            <person name="Vincent A.T."/>
            <person name="Schiettekatte O."/>
            <person name="Bourhy P."/>
            <person name="Veyrier F.J."/>
            <person name="Picardeau M."/>
        </authorList>
    </citation>
    <scope>NUCLEOTIDE SEQUENCE [LARGE SCALE GENOMIC DNA]</scope>
    <source>
        <strain evidence="7">201800277</strain>
    </source>
</reference>
<evidence type="ECO:0000313" key="8">
    <source>
        <dbReference type="Proteomes" id="UP000297891"/>
    </source>
</evidence>
<feature type="transmembrane region" description="Helical" evidence="6">
    <location>
        <begin position="411"/>
        <end position="430"/>
    </location>
</feature>
<evidence type="ECO:0000256" key="3">
    <source>
        <dbReference type="ARBA" id="ARBA00022960"/>
    </source>
</evidence>
<feature type="transmembrane region" description="Helical" evidence="6">
    <location>
        <begin position="285"/>
        <end position="304"/>
    </location>
</feature>
<dbReference type="PANTHER" id="PTHR30474:SF1">
    <property type="entry name" value="PEPTIDOGLYCAN GLYCOSYLTRANSFERASE MRDB"/>
    <property type="match status" value="1"/>
</dbReference>
<sequence length="504" mass="55550">MADRNTEKLDFFLIISVVLVAMAGVLTLYTQEANTADGLGRWYKQFTFVFVGLISMWFMSRINYQLIGSYALFIYIFSIVLLVLTLIPGIGYLPSGRGARSWLKLGPITLQASEFSKLATVILLGQYLVLKEKEMHKITVLIVPFIICLVPMLFIILQPDFGTAVSFLPMLFTMLYLGGADILHIGSLLTFGGISLMVPMYLAYSQLTLIQPLVDLLRKDNKVELVSIVNQLQGKIWLILDGKKVSGLTLPGIENPKNLQMIRETAEIVKDEYASVGYKILSNEAFMFGLGGTLALISLVMIFIRIARGSKNLRNYYITIGILGLSILSAIAVHKSIPFRENQVIRLTAFLNPDQFKQGAGYQLRASKPAVGSGKVFGKGLFHGEMTEGRIPHVPESGTDFIFASWAEQTGFFGSVLLLFFLMSIPLRGLQISFESKDRFGSLLAAGIVAMIFFHIAINVGIVIGLLPVTGVPLTFMSYGGSHLVMAMTAVGIILSIKKRKFAN</sequence>
<dbReference type="EMBL" id="RQFP01000001">
    <property type="protein sequence ID" value="TGK95783.1"/>
    <property type="molecule type" value="Genomic_DNA"/>
</dbReference>
<feature type="transmembrane region" description="Helical" evidence="6">
    <location>
        <begin position="72"/>
        <end position="92"/>
    </location>
</feature>
<dbReference type="Proteomes" id="UP000297891">
    <property type="component" value="Unassembled WGS sequence"/>
</dbReference>
<accession>A0A2M9Y6R5</accession>
<dbReference type="GO" id="GO:0015648">
    <property type="term" value="F:lipid-linked peptidoglycan transporter activity"/>
    <property type="evidence" value="ECO:0007669"/>
    <property type="project" value="TreeGrafter"/>
</dbReference>
<feature type="transmembrane region" description="Helical" evidence="6">
    <location>
        <begin position="185"/>
        <end position="204"/>
    </location>
</feature>
<dbReference type="GO" id="GO:0008360">
    <property type="term" value="P:regulation of cell shape"/>
    <property type="evidence" value="ECO:0007669"/>
    <property type="project" value="UniProtKB-KW"/>
</dbReference>
<dbReference type="AlphaFoldDB" id="A0A2M9Y6R5"/>
<evidence type="ECO:0000256" key="5">
    <source>
        <dbReference type="ARBA" id="ARBA00023136"/>
    </source>
</evidence>
<feature type="transmembrane region" description="Helical" evidence="6">
    <location>
        <begin position="161"/>
        <end position="178"/>
    </location>
</feature>
<dbReference type="GO" id="GO:0032153">
    <property type="term" value="C:cell division site"/>
    <property type="evidence" value="ECO:0007669"/>
    <property type="project" value="TreeGrafter"/>
</dbReference>
<dbReference type="GO" id="GO:0005886">
    <property type="term" value="C:plasma membrane"/>
    <property type="evidence" value="ECO:0007669"/>
    <property type="project" value="TreeGrafter"/>
</dbReference>
<keyword evidence="5 6" id="KW-0472">Membrane</keyword>
<dbReference type="RefSeq" id="WP_100789250.1">
    <property type="nucleotide sequence ID" value="NZ_NPDQ01000001.1"/>
</dbReference>
<feature type="transmembrane region" description="Helical" evidence="6">
    <location>
        <begin position="476"/>
        <end position="497"/>
    </location>
</feature>
<dbReference type="OrthoDB" id="9812661at2"/>
<proteinExistence type="predicted"/>
<dbReference type="InterPro" id="IPR011923">
    <property type="entry name" value="RodA/MrdB"/>
</dbReference>
<keyword evidence="3" id="KW-0133">Cell shape</keyword>
<feature type="transmembrane region" description="Helical" evidence="6">
    <location>
        <begin position="112"/>
        <end position="130"/>
    </location>
</feature>
<protein>
    <submittedName>
        <fullName evidence="7">Rod shape-determining protein RodA</fullName>
    </submittedName>
</protein>
<evidence type="ECO:0000256" key="6">
    <source>
        <dbReference type="SAM" id="Phobius"/>
    </source>
</evidence>
<evidence type="ECO:0000256" key="1">
    <source>
        <dbReference type="ARBA" id="ARBA00004141"/>
    </source>
</evidence>
<dbReference type="Pfam" id="PF01098">
    <property type="entry name" value="FTSW_RODA_SPOVE"/>
    <property type="match status" value="2"/>
</dbReference>
<dbReference type="GO" id="GO:0051301">
    <property type="term" value="P:cell division"/>
    <property type="evidence" value="ECO:0007669"/>
    <property type="project" value="InterPro"/>
</dbReference>
<feature type="transmembrane region" description="Helical" evidence="6">
    <location>
        <begin position="442"/>
        <end position="464"/>
    </location>
</feature>
<name>A0A2M9Y6R5_9LEPT</name>
<feature type="transmembrane region" description="Helical" evidence="6">
    <location>
        <begin position="137"/>
        <end position="155"/>
    </location>
</feature>
<evidence type="ECO:0000256" key="2">
    <source>
        <dbReference type="ARBA" id="ARBA00022692"/>
    </source>
</evidence>
<evidence type="ECO:0000313" key="7">
    <source>
        <dbReference type="EMBL" id="TGK95783.1"/>
    </source>
</evidence>
<keyword evidence="2 6" id="KW-0812">Transmembrane</keyword>
<dbReference type="InterPro" id="IPR001182">
    <property type="entry name" value="FtsW/RodA"/>
</dbReference>
<comment type="subcellular location">
    <subcellularLocation>
        <location evidence="1">Membrane</location>
        <topology evidence="1">Multi-pass membrane protein</topology>
    </subcellularLocation>
</comment>
<gene>
    <name evidence="7" type="primary">rodA</name>
    <name evidence="7" type="ORF">EHQ30_03895</name>
</gene>
<organism evidence="7 8">
    <name type="scientific">Leptospira brenneri</name>
    <dbReference type="NCBI Taxonomy" id="2023182"/>
    <lineage>
        <taxon>Bacteria</taxon>
        <taxon>Pseudomonadati</taxon>
        <taxon>Spirochaetota</taxon>
        <taxon>Spirochaetia</taxon>
        <taxon>Leptospirales</taxon>
        <taxon>Leptospiraceae</taxon>
        <taxon>Leptospira</taxon>
    </lineage>
</organism>
<evidence type="ECO:0000256" key="4">
    <source>
        <dbReference type="ARBA" id="ARBA00022989"/>
    </source>
</evidence>
<feature type="transmembrane region" description="Helical" evidence="6">
    <location>
        <begin position="42"/>
        <end position="60"/>
    </location>
</feature>
<keyword evidence="4 6" id="KW-1133">Transmembrane helix</keyword>
<dbReference type="PANTHER" id="PTHR30474">
    <property type="entry name" value="CELL CYCLE PROTEIN"/>
    <property type="match status" value="1"/>
</dbReference>
<keyword evidence="8" id="KW-1185">Reference proteome</keyword>